<proteinExistence type="predicted"/>
<dbReference type="PANTHER" id="PTHR31563:SF10">
    <property type="entry name" value="ION CHANNEL POLLUX-RELATED"/>
    <property type="match status" value="1"/>
</dbReference>
<organism evidence="1">
    <name type="scientific">Octactis speculum</name>
    <dbReference type="NCBI Taxonomy" id="3111310"/>
    <lineage>
        <taxon>Eukaryota</taxon>
        <taxon>Sar</taxon>
        <taxon>Stramenopiles</taxon>
        <taxon>Ochrophyta</taxon>
        <taxon>Dictyochophyceae</taxon>
        <taxon>Dictyochales</taxon>
        <taxon>Dictyochaceae</taxon>
        <taxon>Octactis</taxon>
    </lineage>
</organism>
<sequence>MQMQREQNSRRSFNKLVHQAMIHRWFKFELMDKMDENSASCEDESGVQKAPSEKPCVICCEILDSRTKNTILLNQRVAQEAEYVLSHTTVAKVISMVSMRREIKGVLEELLGEYGQSLFVLPAKRYAKSKEWLSFWDLSQKVRQNGDILIGYQLVSQNQALSLNPPKKHTPIEWAGTDCLIVVCKDDDVYRKSDRDLDSRLPRPRYRKTESDRYIHCRPNRKSTLSMIVSGEEDGENGCDI</sequence>
<dbReference type="InterPro" id="IPR044849">
    <property type="entry name" value="CASTOR/POLLUX/SYM8-like"/>
</dbReference>
<accession>A0A7S2AUW4</accession>
<dbReference type="GO" id="GO:0006811">
    <property type="term" value="P:monoatomic ion transport"/>
    <property type="evidence" value="ECO:0007669"/>
    <property type="project" value="InterPro"/>
</dbReference>
<dbReference type="EMBL" id="HBGS01006729">
    <property type="protein sequence ID" value="CAD9378406.1"/>
    <property type="molecule type" value="Transcribed_RNA"/>
</dbReference>
<name>A0A7S2AUW4_9STRA</name>
<dbReference type="PANTHER" id="PTHR31563">
    <property type="entry name" value="ION CHANNEL POLLUX-RELATED"/>
    <property type="match status" value="1"/>
</dbReference>
<dbReference type="AlphaFoldDB" id="A0A7S2AUW4"/>
<reference evidence="1" key="1">
    <citation type="submission" date="2021-01" db="EMBL/GenBank/DDBJ databases">
        <authorList>
            <person name="Corre E."/>
            <person name="Pelletier E."/>
            <person name="Niang G."/>
            <person name="Scheremetjew M."/>
            <person name="Finn R."/>
            <person name="Kale V."/>
            <person name="Holt S."/>
            <person name="Cochrane G."/>
            <person name="Meng A."/>
            <person name="Brown T."/>
            <person name="Cohen L."/>
        </authorList>
    </citation>
    <scope>NUCLEOTIDE SEQUENCE</scope>
    <source>
        <strain evidence="1">CCMP1381</strain>
    </source>
</reference>
<protein>
    <submittedName>
        <fullName evidence="1">Uncharacterized protein</fullName>
    </submittedName>
</protein>
<gene>
    <name evidence="1" type="ORF">DSPE1174_LOCUS3543</name>
</gene>
<evidence type="ECO:0000313" key="1">
    <source>
        <dbReference type="EMBL" id="CAD9378406.1"/>
    </source>
</evidence>